<evidence type="ECO:0000259" key="3">
    <source>
        <dbReference type="Pfam" id="PF25458"/>
    </source>
</evidence>
<dbReference type="GO" id="GO:0005634">
    <property type="term" value="C:nucleus"/>
    <property type="evidence" value="ECO:0007669"/>
    <property type="project" value="UniProtKB-SubCell"/>
</dbReference>
<dbReference type="Gene3D" id="1.25.10.10">
    <property type="entry name" value="Leucine-rich Repeat Variant"/>
    <property type="match status" value="1"/>
</dbReference>
<sequence length="1098" mass="121946">MGMVAELERRQSAMELHVINSIQQSLDNNQPLSFQALASLRSLIINPATPDSTLSSVLDALTRSLQLNRDPVFLHHALKLLSDLASHRPHLSPFALDLLRSDSLFSSASPRLVGESLSVLLSLASTGNDMDAARFVSLCLGPSVSVRQCLLRNAEKLVFRESVLLAVFLGFTRDPYPYVRKEALDGLVKLCKNGDFDDRDVIEGCYCRAVELLRDAENYVRSAAVRAVKYSAFEVCEWGRLLVICSKDMNKQDSSDAVFIQLGCMVRDMSLDVRLEAFEALGKIGLVSEDILLQTLSKKVLGINKDKAYKPIEGLDISVSAVAGAYIHGLEDEFSEVRMSACYSLRTLTVFSLRFACEALNLMMDMLNDDSTVVRLQALDTIHHMATSDHLKVEKIHIHRFLSALVDSSSVIRSMTRKILKLAKLPQFELFKLCIDGLLGNLEIYPQDEADVFSALFHIGRNHGKFTVHIIEEVSPEMEPASGGKLSFDSTRVAAFLVLAISAPLSHEKDVSAIPPRIFSYAVTWLGRISYGLSDIMNQEKLLAYLSECSRSSTISLADFKINEALLTVEGDASIPLCSKVDSPVSMPFWKDSGGTSDYHHQEFLSLGKSAAHAEYELGEHSELRKYVNLIFKKVKDFWSLVELGCTTEACKGIRACKEEVASFTTESPGSSGAVAFTLQYLQVIEMLAKVWGHLRATKMLNPNGVGKLELLFAKLDRRLREISNRFIGLSKGEELQILDLVLVACLLRLSKVEICCCNAAMKLLSSTVAHVEYLHKEGSIEPSNFVTEVKKSLHDAESSSSSSSCQPLLSKKLLDSFSLQQFVLYGTPRYIHAELAVPGNDSENPLPFIPGIPASIPLAITLHNVLTESRLWVRISMGEESTQFVFLDLNLIRNKKRSVNVVREFTFVAPFYRTPKAISFTVRASLGLECFRENVDQVKVFGGPKCELTYLCPEKEKSPKALDIARPGQSWSGIHTLGTFGSSSIANTLPPFFWILSDSLVTIKGIFHAKIFIQFLESSNQTCLPMLVTAVLVALLLSAGPRLMHCRKLQRQGIAYVACNLVTRWTVTVKYTAEEHILFPRKVLHIFNCLVTLFLED</sequence>
<dbReference type="InterPro" id="IPR016024">
    <property type="entry name" value="ARM-type_fold"/>
</dbReference>
<comment type="subcellular location">
    <subcellularLocation>
        <location evidence="1">Nucleus</location>
    </subcellularLocation>
</comment>
<dbReference type="GO" id="GO:0010496">
    <property type="term" value="P:intercellular transport"/>
    <property type="evidence" value="ECO:0007669"/>
    <property type="project" value="TreeGrafter"/>
</dbReference>
<dbReference type="SUPFAM" id="SSF48371">
    <property type="entry name" value="ARM repeat"/>
    <property type="match status" value="1"/>
</dbReference>
<dbReference type="GO" id="GO:0005768">
    <property type="term" value="C:endosome"/>
    <property type="evidence" value="ECO:0007669"/>
    <property type="project" value="TreeGrafter"/>
</dbReference>
<dbReference type="PANTHER" id="PTHR20938">
    <property type="entry name" value="INTEGRATOR COMPLEX SUBUNIT 4"/>
    <property type="match status" value="1"/>
</dbReference>
<dbReference type="InterPro" id="IPR011989">
    <property type="entry name" value="ARM-like"/>
</dbReference>
<accession>A0A8J5ZHY1</accession>
<name>A0A8J5ZHY1_9ROSI</name>
<proteinExistence type="predicted"/>
<reference evidence="4 5" key="1">
    <citation type="journal article" date="2021" name="bioRxiv">
        <title>The Gossypium anomalum genome as a resource for cotton improvement and evolutionary analysis of hybrid incompatibility.</title>
        <authorList>
            <person name="Grover C.E."/>
            <person name="Yuan D."/>
            <person name="Arick M.A."/>
            <person name="Miller E.R."/>
            <person name="Hu G."/>
            <person name="Peterson D.G."/>
            <person name="Wendel J.F."/>
            <person name="Udall J.A."/>
        </authorList>
    </citation>
    <scope>NUCLEOTIDE SEQUENCE [LARGE SCALE GENOMIC DNA]</scope>
    <source>
        <strain evidence="4">JFW-Udall</strain>
        <tissue evidence="4">Leaf</tissue>
    </source>
</reference>
<dbReference type="PANTHER" id="PTHR20938:SF0">
    <property type="entry name" value="INTEGRATOR COMPLEX SUBUNIT 4"/>
    <property type="match status" value="1"/>
</dbReference>
<feature type="domain" description="Integrator complex subunit 4/Protein SIEL C-terminal Ig-like" evidence="3">
    <location>
        <begin position="837"/>
        <end position="904"/>
    </location>
</feature>
<evidence type="ECO:0000256" key="1">
    <source>
        <dbReference type="ARBA" id="ARBA00004123"/>
    </source>
</evidence>
<keyword evidence="2" id="KW-0539">Nucleus</keyword>
<gene>
    <name evidence="4" type="ORF">CXB51_004232</name>
</gene>
<dbReference type="AlphaFoldDB" id="A0A8J5ZHY1"/>
<evidence type="ECO:0000256" key="2">
    <source>
        <dbReference type="ARBA" id="ARBA00023242"/>
    </source>
</evidence>
<dbReference type="OrthoDB" id="18190at2759"/>
<evidence type="ECO:0000313" key="4">
    <source>
        <dbReference type="EMBL" id="KAG8500686.1"/>
    </source>
</evidence>
<keyword evidence="5" id="KW-1185">Reference proteome</keyword>
<dbReference type="Pfam" id="PF25458">
    <property type="entry name" value="INTS4_C"/>
    <property type="match status" value="1"/>
</dbReference>
<comment type="caution">
    <text evidence="4">The sequence shown here is derived from an EMBL/GenBank/DDBJ whole genome shotgun (WGS) entry which is preliminary data.</text>
</comment>
<organism evidence="4 5">
    <name type="scientific">Gossypium anomalum</name>
    <dbReference type="NCBI Taxonomy" id="47600"/>
    <lineage>
        <taxon>Eukaryota</taxon>
        <taxon>Viridiplantae</taxon>
        <taxon>Streptophyta</taxon>
        <taxon>Embryophyta</taxon>
        <taxon>Tracheophyta</taxon>
        <taxon>Spermatophyta</taxon>
        <taxon>Magnoliopsida</taxon>
        <taxon>eudicotyledons</taxon>
        <taxon>Gunneridae</taxon>
        <taxon>Pentapetalae</taxon>
        <taxon>rosids</taxon>
        <taxon>malvids</taxon>
        <taxon>Malvales</taxon>
        <taxon>Malvaceae</taxon>
        <taxon>Malvoideae</taxon>
        <taxon>Gossypium</taxon>
    </lineage>
</organism>
<dbReference type="EMBL" id="JAHUZN010000002">
    <property type="protein sequence ID" value="KAG8500686.1"/>
    <property type="molecule type" value="Genomic_DNA"/>
</dbReference>
<evidence type="ECO:0000313" key="5">
    <source>
        <dbReference type="Proteomes" id="UP000701853"/>
    </source>
</evidence>
<dbReference type="Proteomes" id="UP000701853">
    <property type="component" value="Chromosome 2"/>
</dbReference>
<protein>
    <recommendedName>
        <fullName evidence="3">Integrator complex subunit 4/Protein SIEL C-terminal Ig-like domain-containing protein</fullName>
    </recommendedName>
</protein>
<dbReference type="InterPro" id="IPR057412">
    <property type="entry name" value="INTS4_C"/>
</dbReference>